<name>X1CJD2_9ZZZZ</name>
<sequence length="35" mass="3921">EDSVLLNWLKQERAKAKPRVTAIDAIEAELNGRGE</sequence>
<evidence type="ECO:0000313" key="1">
    <source>
        <dbReference type="EMBL" id="GAG84336.1"/>
    </source>
</evidence>
<protein>
    <submittedName>
        <fullName evidence="1">Uncharacterized protein</fullName>
    </submittedName>
</protein>
<dbReference type="AlphaFoldDB" id="X1CJD2"/>
<proteinExistence type="predicted"/>
<dbReference type="EMBL" id="BART01012708">
    <property type="protein sequence ID" value="GAG84336.1"/>
    <property type="molecule type" value="Genomic_DNA"/>
</dbReference>
<reference evidence="1" key="1">
    <citation type="journal article" date="2014" name="Front. Microbiol.">
        <title>High frequency of phylogenetically diverse reductive dehalogenase-homologous genes in deep subseafloor sedimentary metagenomes.</title>
        <authorList>
            <person name="Kawai M."/>
            <person name="Futagami T."/>
            <person name="Toyoda A."/>
            <person name="Takaki Y."/>
            <person name="Nishi S."/>
            <person name="Hori S."/>
            <person name="Arai W."/>
            <person name="Tsubouchi T."/>
            <person name="Morono Y."/>
            <person name="Uchiyama I."/>
            <person name="Ito T."/>
            <person name="Fujiyama A."/>
            <person name="Inagaki F."/>
            <person name="Takami H."/>
        </authorList>
    </citation>
    <scope>NUCLEOTIDE SEQUENCE</scope>
    <source>
        <strain evidence="1">Expedition CK06-06</strain>
    </source>
</reference>
<feature type="non-terminal residue" evidence="1">
    <location>
        <position position="1"/>
    </location>
</feature>
<comment type="caution">
    <text evidence="1">The sequence shown here is derived from an EMBL/GenBank/DDBJ whole genome shotgun (WGS) entry which is preliminary data.</text>
</comment>
<gene>
    <name evidence="1" type="ORF">S01H4_26371</name>
</gene>
<organism evidence="1">
    <name type="scientific">marine sediment metagenome</name>
    <dbReference type="NCBI Taxonomy" id="412755"/>
    <lineage>
        <taxon>unclassified sequences</taxon>
        <taxon>metagenomes</taxon>
        <taxon>ecological metagenomes</taxon>
    </lineage>
</organism>
<accession>X1CJD2</accession>